<gene>
    <name evidence="2" type="ORF">CROQUDRAFT_674957</name>
</gene>
<accession>A0A9P6N5N4</accession>
<protein>
    <submittedName>
        <fullName evidence="2">Uncharacterized protein</fullName>
    </submittedName>
</protein>
<evidence type="ECO:0000313" key="3">
    <source>
        <dbReference type="Proteomes" id="UP000886653"/>
    </source>
</evidence>
<keyword evidence="1" id="KW-0732">Signal</keyword>
<proteinExistence type="predicted"/>
<organism evidence="2 3">
    <name type="scientific">Cronartium quercuum f. sp. fusiforme G11</name>
    <dbReference type="NCBI Taxonomy" id="708437"/>
    <lineage>
        <taxon>Eukaryota</taxon>
        <taxon>Fungi</taxon>
        <taxon>Dikarya</taxon>
        <taxon>Basidiomycota</taxon>
        <taxon>Pucciniomycotina</taxon>
        <taxon>Pucciniomycetes</taxon>
        <taxon>Pucciniales</taxon>
        <taxon>Coleosporiaceae</taxon>
        <taxon>Cronartium</taxon>
    </lineage>
</organism>
<dbReference type="Proteomes" id="UP000886653">
    <property type="component" value="Unassembled WGS sequence"/>
</dbReference>
<evidence type="ECO:0000256" key="1">
    <source>
        <dbReference type="SAM" id="SignalP"/>
    </source>
</evidence>
<dbReference type="OrthoDB" id="3342934at2759"/>
<reference evidence="2" key="1">
    <citation type="submission" date="2013-11" db="EMBL/GenBank/DDBJ databases">
        <title>Genome sequence of the fusiform rust pathogen reveals effectors for host alternation and coevolution with pine.</title>
        <authorList>
            <consortium name="DOE Joint Genome Institute"/>
            <person name="Smith K."/>
            <person name="Pendleton A."/>
            <person name="Kubisiak T."/>
            <person name="Anderson C."/>
            <person name="Salamov A."/>
            <person name="Aerts A."/>
            <person name="Riley R."/>
            <person name="Clum A."/>
            <person name="Lindquist E."/>
            <person name="Ence D."/>
            <person name="Campbell M."/>
            <person name="Kronenberg Z."/>
            <person name="Feau N."/>
            <person name="Dhillon B."/>
            <person name="Hamelin R."/>
            <person name="Burleigh J."/>
            <person name="Smith J."/>
            <person name="Yandell M."/>
            <person name="Nelson C."/>
            <person name="Grigoriev I."/>
            <person name="Davis J."/>
        </authorList>
    </citation>
    <scope>NUCLEOTIDE SEQUENCE</scope>
    <source>
        <strain evidence="2">G11</strain>
    </source>
</reference>
<name>A0A9P6N5N4_9BASI</name>
<feature type="signal peptide" evidence="1">
    <location>
        <begin position="1"/>
        <end position="21"/>
    </location>
</feature>
<dbReference type="AlphaFoldDB" id="A0A9P6N5N4"/>
<feature type="chain" id="PRO_5040163375" evidence="1">
    <location>
        <begin position="22"/>
        <end position="149"/>
    </location>
</feature>
<dbReference type="EMBL" id="MU167523">
    <property type="protein sequence ID" value="KAG0139785.1"/>
    <property type="molecule type" value="Genomic_DNA"/>
</dbReference>
<comment type="caution">
    <text evidence="2">The sequence shown here is derived from an EMBL/GenBank/DDBJ whole genome shotgun (WGS) entry which is preliminary data.</text>
</comment>
<keyword evidence="3" id="KW-1185">Reference proteome</keyword>
<evidence type="ECO:0000313" key="2">
    <source>
        <dbReference type="EMBL" id="KAG0139785.1"/>
    </source>
</evidence>
<sequence>MFLLHLPVLVSIVGLASLVTSSSHSVNLVNNCGTPTTMQLPGRGNYGAGNYNFDGDIKGGIAQACSDINGVGCTSIEFSLVDGISSADITLISPHNFDHPATFTLNNNEIHATCSNANCGTDNAFFKSDDYTAQRQVNGASSSIYMQFC</sequence>